<dbReference type="Pfam" id="PF01381">
    <property type="entry name" value="HTH_3"/>
    <property type="match status" value="1"/>
</dbReference>
<proteinExistence type="predicted"/>
<dbReference type="SMART" id="SM00530">
    <property type="entry name" value="HTH_XRE"/>
    <property type="match status" value="1"/>
</dbReference>
<dbReference type="Proteomes" id="UP000192936">
    <property type="component" value="Unassembled WGS sequence"/>
</dbReference>
<dbReference type="STRING" id="286727.SAMN02982917_0970"/>
<evidence type="ECO:0000313" key="2">
    <source>
        <dbReference type="EMBL" id="SMF21380.1"/>
    </source>
</evidence>
<dbReference type="Gene3D" id="1.10.260.40">
    <property type="entry name" value="lambda repressor-like DNA-binding domains"/>
    <property type="match status" value="1"/>
</dbReference>
<reference evidence="2 3" key="1">
    <citation type="submission" date="2017-04" db="EMBL/GenBank/DDBJ databases">
        <authorList>
            <person name="Afonso C.L."/>
            <person name="Miller P.J."/>
            <person name="Scott M.A."/>
            <person name="Spackman E."/>
            <person name="Goraichik I."/>
            <person name="Dimitrov K.M."/>
            <person name="Suarez D.L."/>
            <person name="Swayne D.E."/>
        </authorList>
    </citation>
    <scope>NUCLEOTIDE SEQUENCE [LARGE SCALE GENOMIC DNA]</scope>
    <source>
        <strain evidence="2 3">A2P</strain>
    </source>
</reference>
<protein>
    <submittedName>
        <fullName evidence="2">Helix-turn-helix</fullName>
    </submittedName>
</protein>
<dbReference type="SUPFAM" id="SSF47413">
    <property type="entry name" value="lambda repressor-like DNA-binding domains"/>
    <property type="match status" value="1"/>
</dbReference>
<dbReference type="PROSITE" id="PS50943">
    <property type="entry name" value="HTH_CROC1"/>
    <property type="match status" value="1"/>
</dbReference>
<dbReference type="InterPro" id="IPR010982">
    <property type="entry name" value="Lambda_DNA-bd_dom_sf"/>
</dbReference>
<sequence>MIPLSLMTPGDVTRTVAARARARRVALGLTQQEVADRSGVNIWTLRRFEASGKLAFDALIRVAVVLDAIEEFGALFSEPEFRSLDEVIERPKRQRGKRRTVVR</sequence>
<dbReference type="EMBL" id="FXAK01000001">
    <property type="protein sequence ID" value="SMF21380.1"/>
    <property type="molecule type" value="Genomic_DNA"/>
</dbReference>
<dbReference type="OrthoDB" id="7307865at2"/>
<dbReference type="GO" id="GO:0003677">
    <property type="term" value="F:DNA binding"/>
    <property type="evidence" value="ECO:0007669"/>
    <property type="project" value="InterPro"/>
</dbReference>
<evidence type="ECO:0000313" key="3">
    <source>
        <dbReference type="Proteomes" id="UP000192936"/>
    </source>
</evidence>
<dbReference type="InterPro" id="IPR001387">
    <property type="entry name" value="Cro/C1-type_HTH"/>
</dbReference>
<accession>A0A1X7DTU5</accession>
<dbReference type="AlphaFoldDB" id="A0A1X7DTU5"/>
<gene>
    <name evidence="2" type="ORF">SAMN02982917_0970</name>
</gene>
<evidence type="ECO:0000259" key="1">
    <source>
        <dbReference type="PROSITE" id="PS50943"/>
    </source>
</evidence>
<name>A0A1X7DTU5_9PROT</name>
<organism evidence="2 3">
    <name type="scientific">Azospirillum oryzae</name>
    <dbReference type="NCBI Taxonomy" id="286727"/>
    <lineage>
        <taxon>Bacteria</taxon>
        <taxon>Pseudomonadati</taxon>
        <taxon>Pseudomonadota</taxon>
        <taxon>Alphaproteobacteria</taxon>
        <taxon>Rhodospirillales</taxon>
        <taxon>Azospirillaceae</taxon>
        <taxon>Azospirillum</taxon>
    </lineage>
</organism>
<feature type="domain" description="HTH cro/C1-type" evidence="1">
    <location>
        <begin position="21"/>
        <end position="72"/>
    </location>
</feature>